<sequence>MFFVDSHNLEIIDKYGNIHMDFLILTVSELELQYSSLLVDRNIFGVLLVTPHAFDHFFHH</sequence>
<dbReference type="Proteomes" id="UP000240317">
    <property type="component" value="Unassembled WGS sequence"/>
</dbReference>
<accession>A0A2T3W3V3</accession>
<gene>
    <name evidence="1" type="ORF">C8263_17770</name>
</gene>
<organism evidence="1 2">
    <name type="scientific">Deinococcus arcticus</name>
    <dbReference type="NCBI Taxonomy" id="2136176"/>
    <lineage>
        <taxon>Bacteria</taxon>
        <taxon>Thermotogati</taxon>
        <taxon>Deinococcota</taxon>
        <taxon>Deinococci</taxon>
        <taxon>Deinococcales</taxon>
        <taxon>Deinococcaceae</taxon>
        <taxon>Deinococcus</taxon>
    </lineage>
</organism>
<protein>
    <submittedName>
        <fullName evidence="1">Uncharacterized protein</fullName>
    </submittedName>
</protein>
<proteinExistence type="predicted"/>
<name>A0A2T3W3V3_9DEIO</name>
<evidence type="ECO:0000313" key="2">
    <source>
        <dbReference type="Proteomes" id="UP000240317"/>
    </source>
</evidence>
<evidence type="ECO:0000313" key="1">
    <source>
        <dbReference type="EMBL" id="PTA66443.1"/>
    </source>
</evidence>
<dbReference type="AlphaFoldDB" id="A0A2T3W3V3"/>
<comment type="caution">
    <text evidence="1">The sequence shown here is derived from an EMBL/GenBank/DDBJ whole genome shotgun (WGS) entry which is preliminary data.</text>
</comment>
<keyword evidence="2" id="KW-1185">Reference proteome</keyword>
<reference evidence="1 2" key="1">
    <citation type="submission" date="2018-03" db="EMBL/GenBank/DDBJ databases">
        <title>Draft genome of Deinococcus sp. OD32.</title>
        <authorList>
            <person name="Wang X.-P."/>
            <person name="Du Z.-J."/>
        </authorList>
    </citation>
    <scope>NUCLEOTIDE SEQUENCE [LARGE SCALE GENOMIC DNA]</scope>
    <source>
        <strain evidence="1 2">OD32</strain>
    </source>
</reference>
<dbReference type="EMBL" id="PYSV01000031">
    <property type="protein sequence ID" value="PTA66443.1"/>
    <property type="molecule type" value="Genomic_DNA"/>
</dbReference>